<dbReference type="AlphaFoldDB" id="A0A059AA90"/>
<dbReference type="CDD" id="cd00298">
    <property type="entry name" value="ACD_sHsps_p23-like"/>
    <property type="match status" value="1"/>
</dbReference>
<feature type="transmembrane region" description="Helical" evidence="6">
    <location>
        <begin position="236"/>
        <end position="253"/>
    </location>
</feature>
<keyword evidence="2" id="KW-1003">Cell membrane</keyword>
<evidence type="ECO:0000259" key="7">
    <source>
        <dbReference type="PROSITE" id="PS01031"/>
    </source>
</evidence>
<feature type="region of interest" description="Disordered" evidence="5">
    <location>
        <begin position="103"/>
        <end position="192"/>
    </location>
</feature>
<proteinExistence type="inferred from homology"/>
<feature type="domain" description="SHSP" evidence="7">
    <location>
        <begin position="7"/>
        <end position="112"/>
    </location>
</feature>
<dbReference type="GO" id="GO:0005886">
    <property type="term" value="C:plasma membrane"/>
    <property type="evidence" value="ECO:0007669"/>
    <property type="project" value="UniProtKB-SubCell"/>
</dbReference>
<comment type="subcellular location">
    <subcellularLocation>
        <location evidence="1">Cell membrane</location>
        <topology evidence="1">Single-pass membrane protein</topology>
    </subcellularLocation>
</comment>
<dbReference type="InterPro" id="IPR008978">
    <property type="entry name" value="HSP20-like_chaperone"/>
</dbReference>
<dbReference type="eggNOG" id="KOG0710">
    <property type="taxonomic scope" value="Eukaryota"/>
</dbReference>
<keyword evidence="6" id="KW-0472">Membrane</keyword>
<feature type="compositionally biased region" description="Basic and acidic residues" evidence="5">
    <location>
        <begin position="173"/>
        <end position="191"/>
    </location>
</feature>
<dbReference type="FunCoup" id="A0A059AA90">
    <property type="interactions" value="72"/>
</dbReference>
<evidence type="ECO:0000313" key="8">
    <source>
        <dbReference type="EMBL" id="KCW50982.1"/>
    </source>
</evidence>
<comment type="similarity">
    <text evidence="4">Belongs to the small heat shock protein (HSP20) family.</text>
</comment>
<protein>
    <recommendedName>
        <fullName evidence="7">SHSP domain-containing protein</fullName>
    </recommendedName>
</protein>
<dbReference type="STRING" id="71139.A0A059AA90"/>
<evidence type="ECO:0000256" key="6">
    <source>
        <dbReference type="SAM" id="Phobius"/>
    </source>
</evidence>
<evidence type="ECO:0000256" key="3">
    <source>
        <dbReference type="ARBA" id="ARBA00022821"/>
    </source>
</evidence>
<keyword evidence="6" id="KW-1133">Transmembrane helix</keyword>
<keyword evidence="6" id="KW-0812">Transmembrane</keyword>
<dbReference type="EMBL" id="KK198762">
    <property type="protein sequence ID" value="KCW50982.1"/>
    <property type="molecule type" value="Genomic_DNA"/>
</dbReference>
<dbReference type="OMA" id="PRPAYEN"/>
<dbReference type="Gramene" id="KCW50982">
    <property type="protein sequence ID" value="KCW50982"/>
    <property type="gene ID" value="EUGRSUZ_J00611"/>
</dbReference>
<name>A0A059AA90_EUCGR</name>
<dbReference type="SUPFAM" id="SSF49764">
    <property type="entry name" value="HSP20-like chaperones"/>
    <property type="match status" value="1"/>
</dbReference>
<evidence type="ECO:0000256" key="2">
    <source>
        <dbReference type="ARBA" id="ARBA00022475"/>
    </source>
</evidence>
<keyword evidence="3" id="KW-0611">Plant defense</keyword>
<gene>
    <name evidence="8" type="ORF">EUGRSUZ_J00611</name>
</gene>
<organism evidence="8">
    <name type="scientific">Eucalyptus grandis</name>
    <name type="common">Flooded gum</name>
    <dbReference type="NCBI Taxonomy" id="71139"/>
    <lineage>
        <taxon>Eukaryota</taxon>
        <taxon>Viridiplantae</taxon>
        <taxon>Streptophyta</taxon>
        <taxon>Embryophyta</taxon>
        <taxon>Tracheophyta</taxon>
        <taxon>Spermatophyta</taxon>
        <taxon>Magnoliopsida</taxon>
        <taxon>eudicotyledons</taxon>
        <taxon>Gunneridae</taxon>
        <taxon>Pentapetalae</taxon>
        <taxon>rosids</taxon>
        <taxon>malvids</taxon>
        <taxon>Myrtales</taxon>
        <taxon>Myrtaceae</taxon>
        <taxon>Myrtoideae</taxon>
        <taxon>Eucalypteae</taxon>
        <taxon>Eucalyptus</taxon>
    </lineage>
</organism>
<dbReference type="PROSITE" id="PS01031">
    <property type="entry name" value="SHSP"/>
    <property type="match status" value="1"/>
</dbReference>
<feature type="compositionally biased region" description="Basic and acidic residues" evidence="5">
    <location>
        <begin position="130"/>
        <end position="142"/>
    </location>
</feature>
<dbReference type="InterPro" id="IPR002068">
    <property type="entry name" value="A-crystallin/Hsp20_dom"/>
</dbReference>
<dbReference type="InParanoid" id="A0A059AA90"/>
<feature type="compositionally biased region" description="Basic and acidic residues" evidence="5">
    <location>
        <begin position="150"/>
        <end position="164"/>
    </location>
</feature>
<dbReference type="GO" id="GO:0034605">
    <property type="term" value="P:cellular response to heat"/>
    <property type="evidence" value="ECO:0000318"/>
    <property type="project" value="GO_Central"/>
</dbReference>
<evidence type="ECO:0000256" key="1">
    <source>
        <dbReference type="ARBA" id="ARBA00004162"/>
    </source>
</evidence>
<reference evidence="8" key="1">
    <citation type="submission" date="2013-07" db="EMBL/GenBank/DDBJ databases">
        <title>The genome of Eucalyptus grandis.</title>
        <authorList>
            <person name="Schmutz J."/>
            <person name="Hayes R."/>
            <person name="Myburg A."/>
            <person name="Tuskan G."/>
            <person name="Grattapaglia D."/>
            <person name="Rokhsar D.S."/>
        </authorList>
    </citation>
    <scope>NUCLEOTIDE SEQUENCE</scope>
    <source>
        <tissue evidence="8">Leaf extractions</tissue>
    </source>
</reference>
<dbReference type="PANTHER" id="PTHR43670:SF73">
    <property type="entry name" value="INACTIVE PROTEIN RESTRICTED TEV MOVEMENT 2-LIKE"/>
    <property type="match status" value="1"/>
</dbReference>
<feature type="compositionally biased region" description="Pro residues" evidence="5">
    <location>
        <begin position="114"/>
        <end position="125"/>
    </location>
</feature>
<evidence type="ECO:0000256" key="4">
    <source>
        <dbReference type="PROSITE-ProRule" id="PRU00285"/>
    </source>
</evidence>
<sequence length="269" mass="30042">MGTRTPAREYEAFEPTTDWAREGGFDTFRIHLPGFTKDQLKVQLTSTGNFRVTGERPVSGNKWIQFRLERPISSNHDDTNVSAKFENSILLVKFPKIIVQAEPRPEAKPAVQPIKPPEPTPPVEPPKTGQKQDTKEPPKAEKAPVPAKQTQEKPKKSTEDEAKYGPETALQKKKSEDLAQRKATEEDHKWGETANIGKRMEKAGTSDAGDIGKPRAEIYKENVGSYVTNPRKLRNLMNTMVAALLILVLGLYVKHVLRSLGTPKSDPEL</sequence>
<dbReference type="OrthoDB" id="1431247at2759"/>
<dbReference type="KEGG" id="egr:104421389"/>
<dbReference type="GO" id="GO:0006952">
    <property type="term" value="P:defense response"/>
    <property type="evidence" value="ECO:0007669"/>
    <property type="project" value="UniProtKB-KW"/>
</dbReference>
<accession>A0A059AA90</accession>
<dbReference type="Gene3D" id="2.60.40.790">
    <property type="match status" value="1"/>
</dbReference>
<evidence type="ECO:0000256" key="5">
    <source>
        <dbReference type="SAM" id="MobiDB-lite"/>
    </source>
</evidence>
<dbReference type="PANTHER" id="PTHR43670">
    <property type="entry name" value="HEAT SHOCK PROTEIN 26"/>
    <property type="match status" value="1"/>
</dbReference>